<keyword evidence="2" id="KW-1185">Reference proteome</keyword>
<name>A0ABW5CEU2_9PROT</name>
<dbReference type="Proteomes" id="UP001597296">
    <property type="component" value="Unassembled WGS sequence"/>
</dbReference>
<dbReference type="EMBL" id="JBHUIY010000079">
    <property type="protein sequence ID" value="MFD2235775.1"/>
    <property type="molecule type" value="Genomic_DNA"/>
</dbReference>
<reference evidence="2" key="1">
    <citation type="journal article" date="2019" name="Int. J. Syst. Evol. Microbiol.">
        <title>The Global Catalogue of Microorganisms (GCM) 10K type strain sequencing project: providing services to taxonomists for standard genome sequencing and annotation.</title>
        <authorList>
            <consortium name="The Broad Institute Genomics Platform"/>
            <consortium name="The Broad Institute Genome Sequencing Center for Infectious Disease"/>
            <person name="Wu L."/>
            <person name="Ma J."/>
        </authorList>
    </citation>
    <scope>NUCLEOTIDE SEQUENCE [LARGE SCALE GENOMIC DNA]</scope>
    <source>
        <strain evidence="2">KCTC 15012</strain>
    </source>
</reference>
<sequence>MAIVNEADGPAIEGACGVEEALPLLEALAGGAALSLGRCTHLHTAPLQVLLALRPPLRDLPAEPFLARWVAPLLTGPRE</sequence>
<protein>
    <submittedName>
        <fullName evidence="1">Uncharacterized protein</fullName>
    </submittedName>
</protein>
<comment type="caution">
    <text evidence="1">The sequence shown here is derived from an EMBL/GenBank/DDBJ whole genome shotgun (WGS) entry which is preliminary data.</text>
</comment>
<accession>A0ABW5CEU2</accession>
<gene>
    <name evidence="1" type="ORF">ACFSNB_18450</name>
</gene>
<dbReference type="RefSeq" id="WP_377319253.1">
    <property type="nucleotide sequence ID" value="NZ_JBHUIY010000079.1"/>
</dbReference>
<organism evidence="1 2">
    <name type="scientific">Phaeospirillum tilakii</name>
    <dbReference type="NCBI Taxonomy" id="741673"/>
    <lineage>
        <taxon>Bacteria</taxon>
        <taxon>Pseudomonadati</taxon>
        <taxon>Pseudomonadota</taxon>
        <taxon>Alphaproteobacteria</taxon>
        <taxon>Rhodospirillales</taxon>
        <taxon>Rhodospirillaceae</taxon>
        <taxon>Phaeospirillum</taxon>
    </lineage>
</organism>
<evidence type="ECO:0000313" key="1">
    <source>
        <dbReference type="EMBL" id="MFD2235775.1"/>
    </source>
</evidence>
<evidence type="ECO:0000313" key="2">
    <source>
        <dbReference type="Proteomes" id="UP001597296"/>
    </source>
</evidence>
<proteinExistence type="predicted"/>